<proteinExistence type="predicted"/>
<dbReference type="Pfam" id="PF04397">
    <property type="entry name" value="LytTR"/>
    <property type="match status" value="1"/>
</dbReference>
<keyword evidence="1" id="KW-0902">Two-component regulatory system</keyword>
<dbReference type="GO" id="GO:0003677">
    <property type="term" value="F:DNA binding"/>
    <property type="evidence" value="ECO:0007669"/>
    <property type="project" value="InterPro"/>
</dbReference>
<evidence type="ECO:0000313" key="5">
    <source>
        <dbReference type="EMBL" id="TQV87064.1"/>
    </source>
</evidence>
<dbReference type="PROSITE" id="PS50110">
    <property type="entry name" value="RESPONSE_REGULATORY"/>
    <property type="match status" value="1"/>
</dbReference>
<dbReference type="InterPro" id="IPR046947">
    <property type="entry name" value="LytR-like"/>
</dbReference>
<dbReference type="PROSITE" id="PS50930">
    <property type="entry name" value="HTH_LYTTR"/>
    <property type="match status" value="1"/>
</dbReference>
<dbReference type="Proteomes" id="UP000315439">
    <property type="component" value="Unassembled WGS sequence"/>
</dbReference>
<dbReference type="PANTHER" id="PTHR37299">
    <property type="entry name" value="TRANSCRIPTIONAL REGULATOR-RELATED"/>
    <property type="match status" value="1"/>
</dbReference>
<dbReference type="SMART" id="SM00850">
    <property type="entry name" value="LytTR"/>
    <property type="match status" value="1"/>
</dbReference>
<dbReference type="OrthoDB" id="236568at2"/>
<dbReference type="Gene3D" id="2.40.50.1020">
    <property type="entry name" value="LytTr DNA-binding domain"/>
    <property type="match status" value="1"/>
</dbReference>
<dbReference type="SMART" id="SM00448">
    <property type="entry name" value="REC"/>
    <property type="match status" value="1"/>
</dbReference>
<dbReference type="RefSeq" id="WP_142932036.1">
    <property type="nucleotide sequence ID" value="NZ_ML660165.1"/>
</dbReference>
<name>A0A545UC75_9GAMM</name>
<dbReference type="Gene3D" id="3.40.50.2300">
    <property type="match status" value="1"/>
</dbReference>
<evidence type="ECO:0000256" key="1">
    <source>
        <dbReference type="ARBA" id="ARBA00023012"/>
    </source>
</evidence>
<sequence>MKAVIVEDSRLARKELLQLLKLHPEIEIVGEASSVESGIDKIESLKPALIFLDINLPDGNGFDLLEKLETCPKVIFTTAYDEYAIQAFEFNALDYLLKPINPKRLQQALSKCFIESEITEDETTEIDHKIFVKDGERCWLIDIEKIRYFESCGNYARIYFEQNKPMIYKSLSKIEKRLKEKVFIRTNRQYIVNVNFIENIEPSGANGLFLTMTDGKEIEVSRRHTSNFKQLLSF</sequence>
<evidence type="ECO:0000313" key="6">
    <source>
        <dbReference type="Proteomes" id="UP000315439"/>
    </source>
</evidence>
<dbReference type="SUPFAM" id="SSF52172">
    <property type="entry name" value="CheY-like"/>
    <property type="match status" value="1"/>
</dbReference>
<reference evidence="5 6" key="1">
    <citation type="submission" date="2019-07" db="EMBL/GenBank/DDBJ databases">
        <title>Draft genome for Aliikangiella sp. M105.</title>
        <authorList>
            <person name="Wang G."/>
        </authorList>
    </citation>
    <scope>NUCLEOTIDE SEQUENCE [LARGE SCALE GENOMIC DNA]</scope>
    <source>
        <strain evidence="5 6">M105</strain>
    </source>
</reference>
<evidence type="ECO:0000256" key="2">
    <source>
        <dbReference type="PROSITE-ProRule" id="PRU00169"/>
    </source>
</evidence>
<dbReference type="InterPro" id="IPR001789">
    <property type="entry name" value="Sig_transdc_resp-reg_receiver"/>
</dbReference>
<evidence type="ECO:0000259" key="4">
    <source>
        <dbReference type="PROSITE" id="PS50930"/>
    </source>
</evidence>
<dbReference type="GO" id="GO:0000156">
    <property type="term" value="F:phosphorelay response regulator activity"/>
    <property type="evidence" value="ECO:0007669"/>
    <property type="project" value="InterPro"/>
</dbReference>
<dbReference type="InterPro" id="IPR007492">
    <property type="entry name" value="LytTR_DNA-bd_dom"/>
</dbReference>
<gene>
    <name evidence="5" type="ORF">FLL46_14760</name>
</gene>
<dbReference type="PANTHER" id="PTHR37299:SF1">
    <property type="entry name" value="STAGE 0 SPORULATION PROTEIN A HOMOLOG"/>
    <property type="match status" value="1"/>
</dbReference>
<organism evidence="5 6">
    <name type="scientific">Aliikangiella coralliicola</name>
    <dbReference type="NCBI Taxonomy" id="2592383"/>
    <lineage>
        <taxon>Bacteria</taxon>
        <taxon>Pseudomonadati</taxon>
        <taxon>Pseudomonadota</taxon>
        <taxon>Gammaproteobacteria</taxon>
        <taxon>Oceanospirillales</taxon>
        <taxon>Pleioneaceae</taxon>
        <taxon>Aliikangiella</taxon>
    </lineage>
</organism>
<dbReference type="Pfam" id="PF00072">
    <property type="entry name" value="Response_reg"/>
    <property type="match status" value="1"/>
</dbReference>
<keyword evidence="6" id="KW-1185">Reference proteome</keyword>
<evidence type="ECO:0000259" key="3">
    <source>
        <dbReference type="PROSITE" id="PS50110"/>
    </source>
</evidence>
<dbReference type="EMBL" id="VIKS01000009">
    <property type="protein sequence ID" value="TQV87064.1"/>
    <property type="molecule type" value="Genomic_DNA"/>
</dbReference>
<feature type="domain" description="HTH LytTR-type" evidence="4">
    <location>
        <begin position="130"/>
        <end position="234"/>
    </location>
</feature>
<protein>
    <submittedName>
        <fullName evidence="5">Response regulator transcription factor</fullName>
    </submittedName>
</protein>
<keyword evidence="2" id="KW-0597">Phosphoprotein</keyword>
<feature type="domain" description="Response regulatory" evidence="3">
    <location>
        <begin position="2"/>
        <end position="113"/>
    </location>
</feature>
<accession>A0A545UC75</accession>
<dbReference type="InterPro" id="IPR011006">
    <property type="entry name" value="CheY-like_superfamily"/>
</dbReference>
<comment type="caution">
    <text evidence="5">The sequence shown here is derived from an EMBL/GenBank/DDBJ whole genome shotgun (WGS) entry which is preliminary data.</text>
</comment>
<feature type="modified residue" description="4-aspartylphosphate" evidence="2">
    <location>
        <position position="53"/>
    </location>
</feature>
<dbReference type="AlphaFoldDB" id="A0A545UC75"/>